<name>A0A840AT81_9HYPH</name>
<dbReference type="EMBL" id="JACIDS010000004">
    <property type="protein sequence ID" value="MBB3932428.1"/>
    <property type="molecule type" value="Genomic_DNA"/>
</dbReference>
<protein>
    <submittedName>
        <fullName evidence="2">Photosystem II stability/assembly factor-like uncharacterized protein</fullName>
    </submittedName>
</protein>
<gene>
    <name evidence="2" type="ORF">GGR25_003486</name>
</gene>
<accession>A0A840AT81</accession>
<dbReference type="RefSeq" id="WP_183400060.1">
    <property type="nucleotide sequence ID" value="NZ_JACIDS010000004.1"/>
</dbReference>
<evidence type="ECO:0000313" key="3">
    <source>
        <dbReference type="Proteomes" id="UP000553963"/>
    </source>
</evidence>
<dbReference type="Proteomes" id="UP000553963">
    <property type="component" value="Unassembled WGS sequence"/>
</dbReference>
<evidence type="ECO:0000256" key="1">
    <source>
        <dbReference type="SAM" id="SignalP"/>
    </source>
</evidence>
<keyword evidence="1" id="KW-0732">Signal</keyword>
<sequence length="88" mass="9201">MKQLFRSALLSATFAALTIAASAAQAAAPAPCEDMLKEVRAAAATAKLSDADKAKVAALQDKGIERCNADDDKRADDFFGQALKLMGK</sequence>
<keyword evidence="3" id="KW-1185">Reference proteome</keyword>
<comment type="caution">
    <text evidence="2">The sequence shown here is derived from an EMBL/GenBank/DDBJ whole genome shotgun (WGS) entry which is preliminary data.</text>
</comment>
<dbReference type="AlphaFoldDB" id="A0A840AT81"/>
<feature type="signal peptide" evidence="1">
    <location>
        <begin position="1"/>
        <end position="26"/>
    </location>
</feature>
<reference evidence="2 3" key="1">
    <citation type="submission" date="2020-08" db="EMBL/GenBank/DDBJ databases">
        <title>Genomic Encyclopedia of Type Strains, Phase IV (KMG-IV): sequencing the most valuable type-strain genomes for metagenomic binning, comparative biology and taxonomic classification.</title>
        <authorList>
            <person name="Goeker M."/>
        </authorList>
    </citation>
    <scope>NUCLEOTIDE SEQUENCE [LARGE SCALE GENOMIC DNA]</scope>
    <source>
        <strain evidence="2 3">DSM 25966</strain>
    </source>
</reference>
<proteinExistence type="predicted"/>
<evidence type="ECO:0000313" key="2">
    <source>
        <dbReference type="EMBL" id="MBB3932428.1"/>
    </source>
</evidence>
<organism evidence="2 3">
    <name type="scientific">Kaistia hirudinis</name>
    <dbReference type="NCBI Taxonomy" id="1293440"/>
    <lineage>
        <taxon>Bacteria</taxon>
        <taxon>Pseudomonadati</taxon>
        <taxon>Pseudomonadota</taxon>
        <taxon>Alphaproteobacteria</taxon>
        <taxon>Hyphomicrobiales</taxon>
        <taxon>Kaistiaceae</taxon>
        <taxon>Kaistia</taxon>
    </lineage>
</organism>
<feature type="chain" id="PRO_5032570057" evidence="1">
    <location>
        <begin position="27"/>
        <end position="88"/>
    </location>
</feature>